<sequence>MAILVCFTPNLPKPMTISSVQVFFVFAIPGTGLTLAHPTTRYRRAYARSKFEPLDCLARTFVNSHSRPTAKGSGNRQEDLSNQQFSQNHFATVVRVPGSLGALVYHRESPDEEVQAGIGLGNEASADIGSPLTSLSQERSTDRQSFKRSSTDGTEGGLATDLEEKPQPPPQVPSGTPAGSDSHQNPLDESPPKAGNVLSQQPSSSRSTVKKKPARSKS</sequence>
<dbReference type="EMBL" id="ANJA01003388">
    <property type="protein sequence ID" value="ETO63858.1"/>
    <property type="molecule type" value="Genomic_DNA"/>
</dbReference>
<reference evidence="2 3" key="1">
    <citation type="submission" date="2013-11" db="EMBL/GenBank/DDBJ databases">
        <title>The Genome Sequence of Phytophthora parasitica P1976.</title>
        <authorList>
            <consortium name="The Broad Institute Genomics Platform"/>
            <person name="Russ C."/>
            <person name="Tyler B."/>
            <person name="Panabieres F."/>
            <person name="Shan W."/>
            <person name="Tripathy S."/>
            <person name="Grunwald N."/>
            <person name="Machado M."/>
            <person name="Johnson C.S."/>
            <person name="Walker B."/>
            <person name="Young S."/>
            <person name="Zeng Q."/>
            <person name="Gargeya S."/>
            <person name="Fitzgerald M."/>
            <person name="Haas B."/>
            <person name="Abouelleil A."/>
            <person name="Allen A.W."/>
            <person name="Alvarado L."/>
            <person name="Arachchi H.M."/>
            <person name="Berlin A.M."/>
            <person name="Chapman S.B."/>
            <person name="Gainer-Dewar J."/>
            <person name="Goldberg J."/>
            <person name="Griggs A."/>
            <person name="Gujja S."/>
            <person name="Hansen M."/>
            <person name="Howarth C."/>
            <person name="Imamovic A."/>
            <person name="Ireland A."/>
            <person name="Larimer J."/>
            <person name="McCowan C."/>
            <person name="Murphy C."/>
            <person name="Pearson M."/>
            <person name="Poon T.W."/>
            <person name="Priest M."/>
            <person name="Roberts A."/>
            <person name="Saif S."/>
            <person name="Shea T."/>
            <person name="Sisk P."/>
            <person name="Sykes S."/>
            <person name="Wortman J."/>
            <person name="Nusbaum C."/>
            <person name="Birren B."/>
        </authorList>
    </citation>
    <scope>NUCLEOTIDE SEQUENCE [LARGE SCALE GENOMIC DNA]</scope>
    <source>
        <strain evidence="2 3">P1976</strain>
    </source>
</reference>
<name>A0A080ZB47_PHYNI</name>
<feature type="region of interest" description="Disordered" evidence="1">
    <location>
        <begin position="122"/>
        <end position="218"/>
    </location>
</feature>
<protein>
    <submittedName>
        <fullName evidence="2">Uncharacterized protein</fullName>
    </submittedName>
</protein>
<dbReference type="Proteomes" id="UP000028582">
    <property type="component" value="Unassembled WGS sequence"/>
</dbReference>
<feature type="compositionally biased region" description="Basic residues" evidence="1">
    <location>
        <begin position="208"/>
        <end position="218"/>
    </location>
</feature>
<evidence type="ECO:0000313" key="3">
    <source>
        <dbReference type="Proteomes" id="UP000028582"/>
    </source>
</evidence>
<organism evidence="2 3">
    <name type="scientific">Phytophthora nicotianae P1976</name>
    <dbReference type="NCBI Taxonomy" id="1317066"/>
    <lineage>
        <taxon>Eukaryota</taxon>
        <taxon>Sar</taxon>
        <taxon>Stramenopiles</taxon>
        <taxon>Oomycota</taxon>
        <taxon>Peronosporomycetes</taxon>
        <taxon>Peronosporales</taxon>
        <taxon>Peronosporaceae</taxon>
        <taxon>Phytophthora</taxon>
    </lineage>
</organism>
<proteinExistence type="predicted"/>
<gene>
    <name evidence="2" type="ORF">F444_18512</name>
</gene>
<evidence type="ECO:0000256" key="1">
    <source>
        <dbReference type="SAM" id="MobiDB-lite"/>
    </source>
</evidence>
<accession>A0A080ZB47</accession>
<feature type="compositionally biased region" description="Polar residues" evidence="1">
    <location>
        <begin position="197"/>
        <end position="207"/>
    </location>
</feature>
<evidence type="ECO:0000313" key="2">
    <source>
        <dbReference type="EMBL" id="ETO63858.1"/>
    </source>
</evidence>
<dbReference type="AlphaFoldDB" id="A0A080ZB47"/>
<comment type="caution">
    <text evidence="2">The sequence shown here is derived from an EMBL/GenBank/DDBJ whole genome shotgun (WGS) entry which is preliminary data.</text>
</comment>
<feature type="compositionally biased region" description="Polar residues" evidence="1">
    <location>
        <begin position="177"/>
        <end position="187"/>
    </location>
</feature>